<reference evidence="1" key="1">
    <citation type="submission" date="2019-04" db="EMBL/GenBank/DDBJ databases">
        <title>Friends and foes A comparative genomics studyof 23 Aspergillus species from section Flavi.</title>
        <authorList>
            <consortium name="DOE Joint Genome Institute"/>
            <person name="Kjaerbolling I."/>
            <person name="Vesth T."/>
            <person name="Frisvad J.C."/>
            <person name="Nybo J.L."/>
            <person name="Theobald S."/>
            <person name="Kildgaard S."/>
            <person name="Isbrandt T."/>
            <person name="Kuo A."/>
            <person name="Sato A."/>
            <person name="Lyhne E.K."/>
            <person name="Kogle M.E."/>
            <person name="Wiebenga A."/>
            <person name="Kun R.S."/>
            <person name="Lubbers R.J."/>
            <person name="Makela M.R."/>
            <person name="Barry K."/>
            <person name="Chovatia M."/>
            <person name="Clum A."/>
            <person name="Daum C."/>
            <person name="Haridas S."/>
            <person name="He G."/>
            <person name="LaButti K."/>
            <person name="Lipzen A."/>
            <person name="Mondo S."/>
            <person name="Riley R."/>
            <person name="Salamov A."/>
            <person name="Simmons B.A."/>
            <person name="Magnuson J.K."/>
            <person name="Henrissat B."/>
            <person name="Mortensen U.H."/>
            <person name="Larsen T.O."/>
            <person name="Devries R.P."/>
            <person name="Grigoriev I.V."/>
            <person name="Machida M."/>
            <person name="Baker S.E."/>
            <person name="Andersen M.R."/>
        </authorList>
    </citation>
    <scope>NUCLEOTIDE SEQUENCE [LARGE SCALE GENOMIC DNA]</scope>
    <source>
        <strain evidence="1">IBT 14317</strain>
    </source>
</reference>
<dbReference type="OrthoDB" id="4232626at2759"/>
<evidence type="ECO:0000313" key="1">
    <source>
        <dbReference type="EMBL" id="KAE8385937.1"/>
    </source>
</evidence>
<dbReference type="Proteomes" id="UP000326877">
    <property type="component" value="Unassembled WGS sequence"/>
</dbReference>
<protein>
    <submittedName>
        <fullName evidence="1">Uncharacterized protein</fullName>
    </submittedName>
</protein>
<sequence length="90" mass="10533">MAVIKVNNRSQRNLKKFHNSTNIDWKPVEKQLHKWNNLLHIGKKLTIAIPFNYRIEDDDYSASVSRKVNKRGRVSATSRICRGEQDSVLR</sequence>
<dbReference type="EMBL" id="ML735322">
    <property type="protein sequence ID" value="KAE8385937.1"/>
    <property type="molecule type" value="Genomic_DNA"/>
</dbReference>
<dbReference type="AlphaFoldDB" id="A0A5N7BWR8"/>
<name>A0A5N7BWR8_PETAA</name>
<proteinExistence type="predicted"/>
<gene>
    <name evidence="1" type="ORF">BDV23DRAFT_164071</name>
</gene>
<organism evidence="1">
    <name type="scientific">Petromyces alliaceus</name>
    <name type="common">Aspergillus alliaceus</name>
    <dbReference type="NCBI Taxonomy" id="209559"/>
    <lineage>
        <taxon>Eukaryota</taxon>
        <taxon>Fungi</taxon>
        <taxon>Dikarya</taxon>
        <taxon>Ascomycota</taxon>
        <taxon>Pezizomycotina</taxon>
        <taxon>Eurotiomycetes</taxon>
        <taxon>Eurotiomycetidae</taxon>
        <taxon>Eurotiales</taxon>
        <taxon>Aspergillaceae</taxon>
        <taxon>Aspergillus</taxon>
        <taxon>Aspergillus subgen. Circumdati</taxon>
    </lineage>
</organism>
<accession>A0A5N7BWR8</accession>